<reference evidence="3" key="1">
    <citation type="journal article" date="2015" name="Appl. Environ. Microbiol.">
        <title>Nanoarchaeota, Their Sulfolobales Host, and Nanoarchaeota Virus Distribution across Yellowstone National Park Hot Springs.</title>
        <authorList>
            <person name="Munson-McGee J.H."/>
            <person name="Field E.K."/>
            <person name="Bateson M."/>
            <person name="Rooney C."/>
            <person name="Stepanauskas R."/>
            <person name="Young M.J."/>
        </authorList>
    </citation>
    <scope>NUCLEOTIDE SEQUENCE [LARGE SCALE GENOMIC DNA]</scope>
    <source>
        <strain evidence="3">SCGC AB-777_F03</strain>
    </source>
</reference>
<comment type="caution">
    <text evidence="3">The sequence shown here is derived from an EMBL/GenBank/DDBJ whole genome shotgun (WGS) entry which is preliminary data.</text>
</comment>
<dbReference type="EMBL" id="QEFP02000004">
    <property type="protein sequence ID" value="MCC5446983.1"/>
    <property type="molecule type" value="Genomic_DNA"/>
</dbReference>
<evidence type="ECO:0000313" key="3">
    <source>
        <dbReference type="EMBL" id="PVU68990.1"/>
    </source>
</evidence>
<organism evidence="3">
    <name type="scientific">Nanobsidianus stetteri</name>
    <dbReference type="NCBI Taxonomy" id="1294122"/>
    <lineage>
        <taxon>Archaea</taxon>
        <taxon>Nanobdellota</taxon>
        <taxon>Candidatus Nanoarchaeia</taxon>
        <taxon>Nanoarchaeales</taxon>
        <taxon>Nanopusillaceae</taxon>
        <taxon>Candidatus Nanobsidianus</taxon>
    </lineage>
</organism>
<dbReference type="RefSeq" id="WP_228615210.1">
    <property type="nucleotide sequence ID" value="NZ_QEFP02000004.1"/>
</dbReference>
<reference evidence="2" key="2">
    <citation type="submission" date="2017-05" db="EMBL/GenBank/DDBJ databases">
        <authorList>
            <person name="Munson-Mcgee J.H."/>
        </authorList>
    </citation>
    <scope>NUCLEOTIDE SEQUENCE</scope>
    <source>
        <strain evidence="2">SCGC AB-777_F03</strain>
    </source>
</reference>
<name>A0A2T9WMC6_NANST</name>
<dbReference type="AlphaFoldDB" id="A0A2T9WMC6"/>
<reference evidence="2" key="4">
    <citation type="submission" date="2021-11" db="EMBL/GenBank/DDBJ databases">
        <authorList>
            <person name="Munson-Mcgee J."/>
            <person name="Field E."/>
            <person name="Bateson M."/>
            <person name="Rooney C."/>
            <person name="Stepanauskas R."/>
            <person name="Young M."/>
        </authorList>
    </citation>
    <scope>NUCLEOTIDE SEQUENCE</scope>
    <source>
        <strain evidence="2">SCGC AB-777_F03</strain>
    </source>
</reference>
<protein>
    <submittedName>
        <fullName evidence="3">Uncharacterized protein</fullName>
    </submittedName>
</protein>
<evidence type="ECO:0000313" key="2">
    <source>
        <dbReference type="EMBL" id="MCC5446983.1"/>
    </source>
</evidence>
<proteinExistence type="predicted"/>
<sequence>MVISLFKKKNKNEEDFYGDLDNLKNQLGGMGGMSMDMGNNYNIPGTGQNLYDYNNNPGSFGVLGNQNQQPAFGSQGFGQQQFAGMGQQNIGGVQNINNQQFGGFGNQQPMFGSQGFSQQPALEENKPLLKEKVKESVHKKHIKEEKPLEVRKELLIKVEDYKRVRELLQQLKEKMSEVEKLVSELKEDENKRLESIKGLKEKLEESKSNINSVLDIFR</sequence>
<dbReference type="EMBL" id="QEFP01000001">
    <property type="protein sequence ID" value="PVU68990.1"/>
    <property type="molecule type" value="Genomic_DNA"/>
</dbReference>
<evidence type="ECO:0000256" key="1">
    <source>
        <dbReference type="SAM" id="Coils"/>
    </source>
</evidence>
<reference evidence="3" key="3">
    <citation type="submission" date="2017-05" db="EMBL/GenBank/DDBJ databases">
        <authorList>
            <person name="Song R."/>
            <person name="Chenine A.L."/>
            <person name="Ruprecht R.M."/>
        </authorList>
    </citation>
    <scope>NUCLEOTIDE SEQUENCE</scope>
    <source>
        <strain evidence="3">SCGC AB-777_F03</strain>
    </source>
</reference>
<gene>
    <name evidence="2" type="ORF">DDW03_001025</name>
    <name evidence="3" type="ORF">DDW03_00495</name>
</gene>
<keyword evidence="1" id="KW-0175">Coiled coil</keyword>
<feature type="coiled-coil region" evidence="1">
    <location>
        <begin position="151"/>
        <end position="216"/>
    </location>
</feature>
<dbReference type="Proteomes" id="UP000245509">
    <property type="component" value="Unassembled WGS sequence"/>
</dbReference>
<accession>A0A2T9WMC6</accession>